<organism evidence="1 2">
    <name type="scientific">Ficus carica</name>
    <name type="common">Common fig</name>
    <dbReference type="NCBI Taxonomy" id="3494"/>
    <lineage>
        <taxon>Eukaryota</taxon>
        <taxon>Viridiplantae</taxon>
        <taxon>Streptophyta</taxon>
        <taxon>Embryophyta</taxon>
        <taxon>Tracheophyta</taxon>
        <taxon>Spermatophyta</taxon>
        <taxon>Magnoliopsida</taxon>
        <taxon>eudicotyledons</taxon>
        <taxon>Gunneridae</taxon>
        <taxon>Pentapetalae</taxon>
        <taxon>rosids</taxon>
        <taxon>fabids</taxon>
        <taxon>Rosales</taxon>
        <taxon>Moraceae</taxon>
        <taxon>Ficeae</taxon>
        <taxon>Ficus</taxon>
    </lineage>
</organism>
<gene>
    <name evidence="1" type="ORF">TIFTF001_034220</name>
</gene>
<dbReference type="EMBL" id="BTGU01000215">
    <property type="protein sequence ID" value="GMN65147.1"/>
    <property type="molecule type" value="Genomic_DNA"/>
</dbReference>
<dbReference type="AlphaFoldDB" id="A0AA88DZI2"/>
<dbReference type="Proteomes" id="UP001187192">
    <property type="component" value="Unassembled WGS sequence"/>
</dbReference>
<accession>A0AA88DZI2</accession>
<name>A0AA88DZI2_FICCA</name>
<proteinExistence type="predicted"/>
<comment type="caution">
    <text evidence="1">The sequence shown here is derived from an EMBL/GenBank/DDBJ whole genome shotgun (WGS) entry which is preliminary data.</text>
</comment>
<sequence>MRWPYWPAMKKALEAKYSFTKLLAHQANYLLTSPYLHHHAYITKLNAYSPRHQDNRPCKCVSQGKIFSTYLYFVSLFFKPPNVTDQCNRPLT</sequence>
<reference evidence="1" key="1">
    <citation type="submission" date="2023-07" db="EMBL/GenBank/DDBJ databases">
        <title>draft genome sequence of fig (Ficus carica).</title>
        <authorList>
            <person name="Takahashi T."/>
            <person name="Nishimura K."/>
        </authorList>
    </citation>
    <scope>NUCLEOTIDE SEQUENCE</scope>
</reference>
<evidence type="ECO:0000313" key="2">
    <source>
        <dbReference type="Proteomes" id="UP001187192"/>
    </source>
</evidence>
<evidence type="ECO:0000313" key="1">
    <source>
        <dbReference type="EMBL" id="GMN65147.1"/>
    </source>
</evidence>
<protein>
    <submittedName>
        <fullName evidence="1">Uncharacterized protein</fullName>
    </submittedName>
</protein>
<keyword evidence="2" id="KW-1185">Reference proteome</keyword>